<dbReference type="CDD" id="cd22952">
    <property type="entry name" value="ART10-like"/>
    <property type="match status" value="1"/>
</dbReference>
<feature type="compositionally biased region" description="Acidic residues" evidence="1">
    <location>
        <begin position="445"/>
        <end position="456"/>
    </location>
</feature>
<dbReference type="InterPro" id="IPR050357">
    <property type="entry name" value="Arrestin_domain-protein"/>
</dbReference>
<dbReference type="EMBL" id="KV453928">
    <property type="protein sequence ID" value="ODV74348.1"/>
    <property type="molecule type" value="Genomic_DNA"/>
</dbReference>
<dbReference type="OrthoDB" id="3365616at2759"/>
<dbReference type="STRING" id="983966.A0A1E4S4A0"/>
<accession>A0A1E4S4A0</accession>
<sequence>MEHTQVHRGYTVTLVVEPPVPLESVPDRKFFTYNEAIRGAVRLHVLKDLPLKDIQVKVCGVSSTEVIDDIRLSNGKKRECHEVMSHEVFYDVVTLFPPANVKQVSQNDKFSLTSGDYEYQFEITLPFKPHCANEGSRQTANYVSNPYETGWRKDGHHVTSSGIIHDGNSPLPPSFYACSFQGEAKVYYTIKVSVHRPGVFQRSSRLILPITVKPPGPLSHVRSMISAKRSFSKQYVVKLAIDPTSLSLTSTINSFLTNTTVQHVPLKLRLELVTPDTLIPGSEFKPLLRMQFAHELDEQFPPVYVKSFKFSLTKRVSMRTHSFKTAFSSDMPIRTVTEPFLLQMDKRVEYHDAERQYNTQLDLSKLVQAHFDVLKITPSFKTCNMKVQYCFSVELVIGTQYQGLRVLSDDKTMMIHNDVLVTGPVVEELEYSRIFNNSLDLPPPIDDDDDDLDEGDDLRTLFGQANPSRRRSSAYSKDSEELPPYREASNRR</sequence>
<dbReference type="SUPFAM" id="SSF81296">
    <property type="entry name" value="E set domains"/>
    <property type="match status" value="1"/>
</dbReference>
<dbReference type="PANTHER" id="PTHR11188:SF17">
    <property type="entry name" value="FI21816P1"/>
    <property type="match status" value="1"/>
</dbReference>
<feature type="region of interest" description="Disordered" evidence="1">
    <location>
        <begin position="440"/>
        <end position="492"/>
    </location>
</feature>
<dbReference type="PANTHER" id="PTHR11188">
    <property type="entry name" value="ARRESTIN DOMAIN CONTAINING PROTEIN"/>
    <property type="match status" value="1"/>
</dbReference>
<proteinExistence type="predicted"/>
<dbReference type="GO" id="GO:0005737">
    <property type="term" value="C:cytoplasm"/>
    <property type="evidence" value="ECO:0007669"/>
    <property type="project" value="TreeGrafter"/>
</dbReference>
<protein>
    <recommendedName>
        <fullName evidence="2">Arrestin-like N-terminal domain-containing protein</fullName>
    </recommendedName>
</protein>
<feature type="compositionally biased region" description="Basic and acidic residues" evidence="1">
    <location>
        <begin position="477"/>
        <end position="492"/>
    </location>
</feature>
<dbReference type="InterPro" id="IPR014752">
    <property type="entry name" value="Arrestin-like_C"/>
</dbReference>
<dbReference type="GeneID" id="30991498"/>
<organism evidence="3 4">
    <name type="scientific">Cyberlindnera jadinii (strain ATCC 18201 / CBS 1600 / BCRC 20928 / JCM 3617 / NBRC 0987 / NRRL Y-1542)</name>
    <name type="common">Torula yeast</name>
    <name type="synonym">Candida utilis</name>
    <dbReference type="NCBI Taxonomy" id="983966"/>
    <lineage>
        <taxon>Eukaryota</taxon>
        <taxon>Fungi</taxon>
        <taxon>Dikarya</taxon>
        <taxon>Ascomycota</taxon>
        <taxon>Saccharomycotina</taxon>
        <taxon>Saccharomycetes</taxon>
        <taxon>Phaffomycetales</taxon>
        <taxon>Phaffomycetaceae</taxon>
        <taxon>Cyberlindnera</taxon>
    </lineage>
</organism>
<feature type="domain" description="Arrestin-like N-terminal" evidence="2">
    <location>
        <begin position="29"/>
        <end position="142"/>
    </location>
</feature>
<evidence type="ECO:0000313" key="3">
    <source>
        <dbReference type="EMBL" id="ODV74348.1"/>
    </source>
</evidence>
<name>A0A1E4S4A0_CYBJN</name>
<dbReference type="InterPro" id="IPR011021">
    <property type="entry name" value="Arrestin-like_N"/>
</dbReference>
<dbReference type="GO" id="GO:0015031">
    <property type="term" value="P:protein transport"/>
    <property type="evidence" value="ECO:0007669"/>
    <property type="project" value="TreeGrafter"/>
</dbReference>
<keyword evidence="4" id="KW-1185">Reference proteome</keyword>
<evidence type="ECO:0000313" key="4">
    <source>
        <dbReference type="Proteomes" id="UP000094389"/>
    </source>
</evidence>
<dbReference type="InterPro" id="IPR014756">
    <property type="entry name" value="Ig_E-set"/>
</dbReference>
<dbReference type="AlphaFoldDB" id="A0A1E4S4A0"/>
<reference evidence="3 4" key="1">
    <citation type="journal article" date="2016" name="Proc. Natl. Acad. Sci. U.S.A.">
        <title>Comparative genomics of biotechnologically important yeasts.</title>
        <authorList>
            <person name="Riley R."/>
            <person name="Haridas S."/>
            <person name="Wolfe K.H."/>
            <person name="Lopes M.R."/>
            <person name="Hittinger C.T."/>
            <person name="Goeker M."/>
            <person name="Salamov A.A."/>
            <person name="Wisecaver J.H."/>
            <person name="Long T.M."/>
            <person name="Calvey C.H."/>
            <person name="Aerts A.L."/>
            <person name="Barry K.W."/>
            <person name="Choi C."/>
            <person name="Clum A."/>
            <person name="Coughlan A.Y."/>
            <person name="Deshpande S."/>
            <person name="Douglass A.P."/>
            <person name="Hanson S.J."/>
            <person name="Klenk H.-P."/>
            <person name="LaButti K.M."/>
            <person name="Lapidus A."/>
            <person name="Lindquist E.A."/>
            <person name="Lipzen A.M."/>
            <person name="Meier-Kolthoff J.P."/>
            <person name="Ohm R.A."/>
            <person name="Otillar R.P."/>
            <person name="Pangilinan J.L."/>
            <person name="Peng Y."/>
            <person name="Rokas A."/>
            <person name="Rosa C.A."/>
            <person name="Scheuner C."/>
            <person name="Sibirny A.A."/>
            <person name="Slot J.C."/>
            <person name="Stielow J.B."/>
            <person name="Sun H."/>
            <person name="Kurtzman C.P."/>
            <person name="Blackwell M."/>
            <person name="Grigoriev I.V."/>
            <person name="Jeffries T.W."/>
        </authorList>
    </citation>
    <scope>NUCLEOTIDE SEQUENCE [LARGE SCALE GENOMIC DNA]</scope>
    <source>
        <strain evidence="4">ATCC 18201 / CBS 1600 / BCRC 20928 / JCM 3617 / NBRC 0987 / NRRL Y-1542</strain>
    </source>
</reference>
<dbReference type="Gene3D" id="2.60.40.640">
    <property type="match status" value="1"/>
</dbReference>
<gene>
    <name evidence="3" type="ORF">CYBJADRAFT_183999</name>
</gene>
<evidence type="ECO:0000256" key="1">
    <source>
        <dbReference type="SAM" id="MobiDB-lite"/>
    </source>
</evidence>
<dbReference type="Proteomes" id="UP000094389">
    <property type="component" value="Unassembled WGS sequence"/>
</dbReference>
<dbReference type="RefSeq" id="XP_020071387.1">
    <property type="nucleotide sequence ID" value="XM_020217102.1"/>
</dbReference>
<evidence type="ECO:0000259" key="2">
    <source>
        <dbReference type="Pfam" id="PF00339"/>
    </source>
</evidence>
<dbReference type="Pfam" id="PF00339">
    <property type="entry name" value="Arrestin_N"/>
    <property type="match status" value="1"/>
</dbReference>